<dbReference type="CDD" id="cd07377">
    <property type="entry name" value="WHTH_GntR"/>
    <property type="match status" value="1"/>
</dbReference>
<dbReference type="PANTHER" id="PTHR43537">
    <property type="entry name" value="TRANSCRIPTIONAL REGULATOR, GNTR FAMILY"/>
    <property type="match status" value="1"/>
</dbReference>
<dbReference type="InterPro" id="IPR036390">
    <property type="entry name" value="WH_DNA-bd_sf"/>
</dbReference>
<dbReference type="PRINTS" id="PR00035">
    <property type="entry name" value="HTHGNTR"/>
</dbReference>
<evidence type="ECO:0000256" key="1">
    <source>
        <dbReference type="ARBA" id="ARBA00023015"/>
    </source>
</evidence>
<reference evidence="5 6" key="1">
    <citation type="submission" date="2014-01" db="EMBL/GenBank/DDBJ databases">
        <title>Genome sequence determination for a cystic fibrosis isolate, Inquilinus limosus.</title>
        <authorList>
            <person name="Pino M."/>
            <person name="Di Conza J."/>
            <person name="Gutkind G."/>
        </authorList>
    </citation>
    <scope>NUCLEOTIDE SEQUENCE [LARGE SCALE GENOMIC DNA]</scope>
    <source>
        <strain evidence="5 6">MP06</strain>
    </source>
</reference>
<dbReference type="SUPFAM" id="SSF46785">
    <property type="entry name" value="Winged helix' DNA-binding domain"/>
    <property type="match status" value="1"/>
</dbReference>
<dbReference type="Proteomes" id="UP000029995">
    <property type="component" value="Unassembled WGS sequence"/>
</dbReference>
<dbReference type="EMBL" id="JANX01000407">
    <property type="protein sequence ID" value="KGM31937.1"/>
    <property type="molecule type" value="Genomic_DNA"/>
</dbReference>
<dbReference type="AlphaFoldDB" id="A0A0A0D4G1"/>
<dbReference type="Pfam" id="PF00392">
    <property type="entry name" value="GntR"/>
    <property type="match status" value="1"/>
</dbReference>
<dbReference type="RefSeq" id="WP_034844717.1">
    <property type="nucleotide sequence ID" value="NZ_JANX01000407.1"/>
</dbReference>
<protein>
    <submittedName>
        <fullName evidence="5">GntR family transcriptional regulator</fullName>
    </submittedName>
</protein>
<gene>
    <name evidence="5" type="ORF">P409_24320</name>
</gene>
<dbReference type="InterPro" id="IPR036388">
    <property type="entry name" value="WH-like_DNA-bd_sf"/>
</dbReference>
<keyword evidence="1" id="KW-0805">Transcription regulation</keyword>
<proteinExistence type="predicted"/>
<evidence type="ECO:0000256" key="3">
    <source>
        <dbReference type="ARBA" id="ARBA00023163"/>
    </source>
</evidence>
<dbReference type="PROSITE" id="PS50949">
    <property type="entry name" value="HTH_GNTR"/>
    <property type="match status" value="1"/>
</dbReference>
<dbReference type="GO" id="GO:0003700">
    <property type="term" value="F:DNA-binding transcription factor activity"/>
    <property type="evidence" value="ECO:0007669"/>
    <property type="project" value="InterPro"/>
</dbReference>
<dbReference type="Gene3D" id="1.20.120.530">
    <property type="entry name" value="GntR ligand-binding domain-like"/>
    <property type="match status" value="1"/>
</dbReference>
<keyword evidence="3" id="KW-0804">Transcription</keyword>
<evidence type="ECO:0000259" key="4">
    <source>
        <dbReference type="PROSITE" id="PS50949"/>
    </source>
</evidence>
<dbReference type="InterPro" id="IPR000524">
    <property type="entry name" value="Tscrpt_reg_HTH_GntR"/>
</dbReference>
<dbReference type="InterPro" id="IPR011711">
    <property type="entry name" value="GntR_C"/>
</dbReference>
<dbReference type="SMART" id="SM00345">
    <property type="entry name" value="HTH_GNTR"/>
    <property type="match status" value="1"/>
</dbReference>
<keyword evidence="2" id="KW-0238">DNA-binding</keyword>
<feature type="domain" description="HTH gntR-type" evidence="4">
    <location>
        <begin position="17"/>
        <end position="87"/>
    </location>
</feature>
<dbReference type="OrthoDB" id="9812645at2"/>
<dbReference type="SUPFAM" id="SSF48008">
    <property type="entry name" value="GntR ligand-binding domain-like"/>
    <property type="match status" value="1"/>
</dbReference>
<name>A0A0A0D4G1_9PROT</name>
<evidence type="ECO:0000256" key="2">
    <source>
        <dbReference type="ARBA" id="ARBA00023125"/>
    </source>
</evidence>
<organism evidence="5 6">
    <name type="scientific">Inquilinus limosus MP06</name>
    <dbReference type="NCBI Taxonomy" id="1398085"/>
    <lineage>
        <taxon>Bacteria</taxon>
        <taxon>Pseudomonadati</taxon>
        <taxon>Pseudomonadota</taxon>
        <taxon>Alphaproteobacteria</taxon>
        <taxon>Rhodospirillales</taxon>
        <taxon>Rhodospirillaceae</taxon>
        <taxon>Inquilinus</taxon>
    </lineage>
</organism>
<dbReference type="GO" id="GO:0003677">
    <property type="term" value="F:DNA binding"/>
    <property type="evidence" value="ECO:0007669"/>
    <property type="project" value="UniProtKB-KW"/>
</dbReference>
<dbReference type="Gene3D" id="1.10.10.10">
    <property type="entry name" value="Winged helix-like DNA-binding domain superfamily/Winged helix DNA-binding domain"/>
    <property type="match status" value="1"/>
</dbReference>
<dbReference type="InterPro" id="IPR008920">
    <property type="entry name" value="TF_FadR/GntR_C"/>
</dbReference>
<dbReference type="PANTHER" id="PTHR43537:SF49">
    <property type="entry name" value="TRANSCRIPTIONAL REGULATORY PROTEIN"/>
    <property type="match status" value="1"/>
</dbReference>
<sequence length="229" mass="25178">MLVDGVTLDVAPLAAKASYKAKAYQALRDAIVRMNIYGHSRPIRIDERQLCEALGISRTPVREAIALLEQEGLVRSMPRRGVFVVRKTRDEIRELIVVWAALEGMAARLAAEQAGPAGVEELRAMIAGQAAEADSPDRFAAANIDFHQALIRLGGCALITEMTETLFLHIRAIRWSLIGRPERAERSVADHAAIVEALARRDGDLAETLVRNHALDLSRSVERHGTGFE</sequence>
<comment type="caution">
    <text evidence="5">The sequence shown here is derived from an EMBL/GenBank/DDBJ whole genome shotgun (WGS) entry which is preliminary data.</text>
</comment>
<evidence type="ECO:0000313" key="6">
    <source>
        <dbReference type="Proteomes" id="UP000029995"/>
    </source>
</evidence>
<accession>A0A0A0D4G1</accession>
<dbReference type="SMART" id="SM00895">
    <property type="entry name" value="FCD"/>
    <property type="match status" value="1"/>
</dbReference>
<evidence type="ECO:0000313" key="5">
    <source>
        <dbReference type="EMBL" id="KGM31937.1"/>
    </source>
</evidence>
<dbReference type="Pfam" id="PF07729">
    <property type="entry name" value="FCD"/>
    <property type="match status" value="1"/>
</dbReference>